<reference evidence="2 3" key="1">
    <citation type="submission" date="2024-05" db="EMBL/GenBank/DDBJ databases">
        <authorList>
            <person name="Wallberg A."/>
        </authorList>
    </citation>
    <scope>NUCLEOTIDE SEQUENCE [LARGE SCALE GENOMIC DNA]</scope>
</reference>
<dbReference type="Gene3D" id="3.10.100.10">
    <property type="entry name" value="Mannose-Binding Protein A, subunit A"/>
    <property type="match status" value="1"/>
</dbReference>
<comment type="caution">
    <text evidence="2">The sequence shown here is derived from an EMBL/GenBank/DDBJ whole genome shotgun (WGS) entry which is preliminary data.</text>
</comment>
<protein>
    <recommendedName>
        <fullName evidence="1">C-type lectin domain-containing protein</fullName>
    </recommendedName>
</protein>
<proteinExistence type="predicted"/>
<dbReference type="InterPro" id="IPR001304">
    <property type="entry name" value="C-type_lectin-like"/>
</dbReference>
<evidence type="ECO:0000259" key="1">
    <source>
        <dbReference type="PROSITE" id="PS50041"/>
    </source>
</evidence>
<dbReference type="PROSITE" id="PS50041">
    <property type="entry name" value="C_TYPE_LECTIN_2"/>
    <property type="match status" value="1"/>
</dbReference>
<organism evidence="2 3">
    <name type="scientific">Meganyctiphanes norvegica</name>
    <name type="common">Northern krill</name>
    <name type="synonym">Thysanopoda norvegica</name>
    <dbReference type="NCBI Taxonomy" id="48144"/>
    <lineage>
        <taxon>Eukaryota</taxon>
        <taxon>Metazoa</taxon>
        <taxon>Ecdysozoa</taxon>
        <taxon>Arthropoda</taxon>
        <taxon>Crustacea</taxon>
        <taxon>Multicrustacea</taxon>
        <taxon>Malacostraca</taxon>
        <taxon>Eumalacostraca</taxon>
        <taxon>Eucarida</taxon>
        <taxon>Euphausiacea</taxon>
        <taxon>Euphausiidae</taxon>
        <taxon>Meganyctiphanes</taxon>
    </lineage>
</organism>
<evidence type="ECO:0000313" key="2">
    <source>
        <dbReference type="EMBL" id="CAL4058620.1"/>
    </source>
</evidence>
<accession>A0AAV2PJA4</accession>
<feature type="domain" description="C-type lectin" evidence="1">
    <location>
        <begin position="91"/>
        <end position="191"/>
    </location>
</feature>
<evidence type="ECO:0000313" key="3">
    <source>
        <dbReference type="Proteomes" id="UP001497623"/>
    </source>
</evidence>
<name>A0AAV2PJA4_MEGNR</name>
<dbReference type="AlphaFoldDB" id="A0AAV2PJA4"/>
<dbReference type="Proteomes" id="UP001497623">
    <property type="component" value="Unassembled WGS sequence"/>
</dbReference>
<dbReference type="InterPro" id="IPR016186">
    <property type="entry name" value="C-type_lectin-like/link_sf"/>
</dbReference>
<dbReference type="InterPro" id="IPR016187">
    <property type="entry name" value="CTDL_fold"/>
</dbReference>
<dbReference type="EMBL" id="CAXKWB010000011">
    <property type="protein sequence ID" value="CAL4058620.1"/>
    <property type="molecule type" value="Genomic_DNA"/>
</dbReference>
<dbReference type="Pfam" id="PF00059">
    <property type="entry name" value="Lectin_C"/>
    <property type="match status" value="1"/>
</dbReference>
<dbReference type="CDD" id="cd00037">
    <property type="entry name" value="CLECT"/>
    <property type="match status" value="1"/>
</dbReference>
<gene>
    <name evidence="2" type="ORF">MNOR_LOCUS64</name>
</gene>
<sequence>MPPAPTEFPTCSDFNFNRISPQPEPACAAPSSGCPSGVCKERCDYENGEYNATNQTCGGSNCTCCVSTGDIAEFILESEHFIALKKHNGVTWQQARTLCQDSGYELAQPQINVSLLASYLLINHGIGNGHRYYWLGGKGQSINIAWLSGQVIESGNLVWSEGQHDLQNSTDLCVYIRDDGNPKPLGTYNCQDSAYMTPLCEAN</sequence>
<dbReference type="SUPFAM" id="SSF56436">
    <property type="entry name" value="C-type lectin-like"/>
    <property type="match status" value="1"/>
</dbReference>
<keyword evidence="3" id="KW-1185">Reference proteome</keyword>